<comment type="caution">
    <text evidence="2">The sequence shown here is derived from an EMBL/GenBank/DDBJ whole genome shotgun (WGS) entry which is preliminary data.</text>
</comment>
<dbReference type="AlphaFoldDB" id="A0A843XER1"/>
<reference evidence="2" key="1">
    <citation type="submission" date="2017-07" db="EMBL/GenBank/DDBJ databases">
        <title>Taro Niue Genome Assembly and Annotation.</title>
        <authorList>
            <person name="Atibalentja N."/>
            <person name="Keating K."/>
            <person name="Fields C.J."/>
        </authorList>
    </citation>
    <scope>NUCLEOTIDE SEQUENCE</scope>
    <source>
        <strain evidence="2">Niue_2</strain>
        <tissue evidence="2">Leaf</tissue>
    </source>
</reference>
<dbReference type="Proteomes" id="UP000652761">
    <property type="component" value="Unassembled WGS sequence"/>
</dbReference>
<evidence type="ECO:0000313" key="3">
    <source>
        <dbReference type="Proteomes" id="UP000652761"/>
    </source>
</evidence>
<evidence type="ECO:0000256" key="1">
    <source>
        <dbReference type="SAM" id="MobiDB-lite"/>
    </source>
</evidence>
<gene>
    <name evidence="2" type="ORF">Taro_050731</name>
</gene>
<proteinExistence type="predicted"/>
<sequence length="200" mass="21499">MVEARARNVGATLIGTSARRLSGNGTDPPDPDQRKRRGAHDGARKTRWRKYSGTAYEAAGDGSSDDETFGDLNKAMTHPCDMAASDYRVTWRPDEPQVSAKPRDRVQPVRIVIVDENGSVRIDQGIPIGSDLGSTDLSKAIGRHLNYGLTKYVSYSSGLYVPGVYSSAQAGPSTARPSLGLADLELGPLMCPITAHTVNR</sequence>
<keyword evidence="3" id="KW-1185">Reference proteome</keyword>
<evidence type="ECO:0000313" key="2">
    <source>
        <dbReference type="EMBL" id="MQM17753.1"/>
    </source>
</evidence>
<protein>
    <submittedName>
        <fullName evidence="2">Uncharacterized protein</fullName>
    </submittedName>
</protein>
<feature type="region of interest" description="Disordered" evidence="1">
    <location>
        <begin position="1"/>
        <end position="48"/>
    </location>
</feature>
<organism evidence="2 3">
    <name type="scientific">Colocasia esculenta</name>
    <name type="common">Wild taro</name>
    <name type="synonym">Arum esculentum</name>
    <dbReference type="NCBI Taxonomy" id="4460"/>
    <lineage>
        <taxon>Eukaryota</taxon>
        <taxon>Viridiplantae</taxon>
        <taxon>Streptophyta</taxon>
        <taxon>Embryophyta</taxon>
        <taxon>Tracheophyta</taxon>
        <taxon>Spermatophyta</taxon>
        <taxon>Magnoliopsida</taxon>
        <taxon>Liliopsida</taxon>
        <taxon>Araceae</taxon>
        <taxon>Aroideae</taxon>
        <taxon>Colocasieae</taxon>
        <taxon>Colocasia</taxon>
    </lineage>
</organism>
<accession>A0A843XER1</accession>
<name>A0A843XER1_COLES</name>
<dbReference type="EMBL" id="NMUH01007737">
    <property type="protein sequence ID" value="MQM17753.1"/>
    <property type="molecule type" value="Genomic_DNA"/>
</dbReference>